<feature type="signal peptide" evidence="5">
    <location>
        <begin position="1"/>
        <end position="28"/>
    </location>
</feature>
<comment type="similarity">
    <text evidence="3 4">Belongs to the RlpA family.</text>
</comment>
<dbReference type="HAMAP" id="MF_02071">
    <property type="entry name" value="RlpA"/>
    <property type="match status" value="1"/>
</dbReference>
<evidence type="ECO:0000256" key="4">
    <source>
        <dbReference type="RuleBase" id="RU003495"/>
    </source>
</evidence>
<keyword evidence="3" id="KW-0449">Lipoprotein</keyword>
<comment type="subcellular location">
    <subcellularLocation>
        <location evidence="3">Cell membrane</location>
        <topology evidence="3">Lipid-anchor</topology>
    </subcellularLocation>
</comment>
<sequence length="135" mass="14729">MFTRRPTLAARLRTAFCLGLALLTTACAHGSLPSQASGRVLEQGRASWYGADFQGRRTASGERFDMHAFTAAHKTLPFGTRVLVRNPRNGKQVVVRINDRGPFSQSRIIDLSRAAARHLGLEGSGHGHVVLHEAQ</sequence>
<dbReference type="InterPro" id="IPR012997">
    <property type="entry name" value="RplA"/>
</dbReference>
<keyword evidence="2 3" id="KW-0961">Cell wall biogenesis/degradation</keyword>
<dbReference type="GO" id="GO:0005886">
    <property type="term" value="C:plasma membrane"/>
    <property type="evidence" value="ECO:0007669"/>
    <property type="project" value="UniProtKB-SubCell"/>
</dbReference>
<evidence type="ECO:0000256" key="1">
    <source>
        <dbReference type="ARBA" id="ARBA00023239"/>
    </source>
</evidence>
<evidence type="ECO:0000256" key="5">
    <source>
        <dbReference type="SAM" id="SignalP"/>
    </source>
</evidence>
<dbReference type="InterPro" id="IPR036908">
    <property type="entry name" value="RlpA-like_sf"/>
</dbReference>
<dbReference type="Gene3D" id="2.40.40.10">
    <property type="entry name" value="RlpA-like domain"/>
    <property type="match status" value="1"/>
</dbReference>
<dbReference type="EC" id="4.2.2.-" evidence="3"/>
<accession>A0AAW6RG72</accession>
<dbReference type="Pfam" id="PF03330">
    <property type="entry name" value="DPBB_1"/>
    <property type="match status" value="1"/>
</dbReference>
<dbReference type="RefSeq" id="WP_102283242.1">
    <property type="nucleotide sequence ID" value="NZ_JARVII010000008.1"/>
</dbReference>
<comment type="function">
    <text evidence="3">Lytic transglycosylase with a strong preference for naked glycan strands that lack stem peptides.</text>
</comment>
<keyword evidence="3" id="KW-0564">Palmitate</keyword>
<keyword evidence="5" id="KW-0732">Signal</keyword>
<evidence type="ECO:0000313" key="8">
    <source>
        <dbReference type="Proteomes" id="UP001237156"/>
    </source>
</evidence>
<feature type="domain" description="RlpA-like protein double-psi beta-barrel" evidence="6">
    <location>
        <begin position="42"/>
        <end position="129"/>
    </location>
</feature>
<evidence type="ECO:0000256" key="3">
    <source>
        <dbReference type="HAMAP-Rule" id="MF_02071"/>
    </source>
</evidence>
<evidence type="ECO:0000259" key="6">
    <source>
        <dbReference type="Pfam" id="PF03330"/>
    </source>
</evidence>
<dbReference type="PROSITE" id="PS51257">
    <property type="entry name" value="PROKAR_LIPOPROTEIN"/>
    <property type="match status" value="1"/>
</dbReference>
<keyword evidence="1 3" id="KW-0456">Lyase</keyword>
<reference evidence="7 8" key="1">
    <citation type="submission" date="2023-04" db="EMBL/GenBank/DDBJ databases">
        <title>Ottowia paracancer sp. nov., isolated from human stomach.</title>
        <authorList>
            <person name="Song Y."/>
        </authorList>
    </citation>
    <scope>NUCLEOTIDE SEQUENCE [LARGE SCALE GENOMIC DNA]</scope>
    <source>
        <strain evidence="7 8">10c7w1</strain>
    </source>
</reference>
<evidence type="ECO:0000256" key="2">
    <source>
        <dbReference type="ARBA" id="ARBA00023316"/>
    </source>
</evidence>
<protein>
    <recommendedName>
        <fullName evidence="3">Endolytic peptidoglycan transglycosylase RlpA</fullName>
        <ecNumber evidence="3">4.2.2.-</ecNumber>
    </recommendedName>
</protein>
<dbReference type="InterPro" id="IPR034718">
    <property type="entry name" value="RlpA"/>
</dbReference>
<dbReference type="Proteomes" id="UP001237156">
    <property type="component" value="Unassembled WGS sequence"/>
</dbReference>
<organism evidence="7 8">
    <name type="scientific">Ottowia cancrivicina</name>
    <dbReference type="NCBI Taxonomy" id="3040346"/>
    <lineage>
        <taxon>Bacteria</taxon>
        <taxon>Pseudomonadati</taxon>
        <taxon>Pseudomonadota</taxon>
        <taxon>Betaproteobacteria</taxon>
        <taxon>Burkholderiales</taxon>
        <taxon>Comamonadaceae</taxon>
        <taxon>Ottowia</taxon>
    </lineage>
</organism>
<dbReference type="PANTHER" id="PTHR34183:SF8">
    <property type="entry name" value="ENDOLYTIC PEPTIDOGLYCAN TRANSGLYCOSYLASE RLPA-RELATED"/>
    <property type="match status" value="1"/>
</dbReference>
<dbReference type="InterPro" id="IPR009009">
    <property type="entry name" value="RlpA-like_DPBB"/>
</dbReference>
<evidence type="ECO:0000313" key="7">
    <source>
        <dbReference type="EMBL" id="MDG9699134.1"/>
    </source>
</evidence>
<comment type="caution">
    <text evidence="7">The sequence shown here is derived from an EMBL/GenBank/DDBJ whole genome shotgun (WGS) entry which is preliminary data.</text>
</comment>
<dbReference type="GO" id="GO:0071555">
    <property type="term" value="P:cell wall organization"/>
    <property type="evidence" value="ECO:0007669"/>
    <property type="project" value="UniProtKB-KW"/>
</dbReference>
<gene>
    <name evidence="3" type="primary">rlpA</name>
    <name evidence="7" type="ORF">QB898_05255</name>
</gene>
<name>A0AAW6RG72_9BURK</name>
<proteinExistence type="inferred from homology"/>
<dbReference type="AlphaFoldDB" id="A0AAW6RG72"/>
<feature type="chain" id="PRO_5043442796" description="Endolytic peptidoglycan transglycosylase RlpA" evidence="5">
    <location>
        <begin position="29"/>
        <end position="135"/>
    </location>
</feature>
<keyword evidence="8" id="KW-1185">Reference proteome</keyword>
<keyword evidence="3" id="KW-1003">Cell membrane</keyword>
<dbReference type="EMBL" id="JARVII010000008">
    <property type="protein sequence ID" value="MDG9699134.1"/>
    <property type="molecule type" value="Genomic_DNA"/>
</dbReference>
<dbReference type="CDD" id="cd22268">
    <property type="entry name" value="DPBB_RlpA-like"/>
    <property type="match status" value="1"/>
</dbReference>
<dbReference type="GO" id="GO:0000270">
    <property type="term" value="P:peptidoglycan metabolic process"/>
    <property type="evidence" value="ECO:0007669"/>
    <property type="project" value="UniProtKB-UniRule"/>
</dbReference>
<dbReference type="GO" id="GO:0008932">
    <property type="term" value="F:lytic endotransglycosylase activity"/>
    <property type="evidence" value="ECO:0007669"/>
    <property type="project" value="UniProtKB-UniRule"/>
</dbReference>
<keyword evidence="3" id="KW-0472">Membrane</keyword>
<dbReference type="PANTHER" id="PTHR34183">
    <property type="entry name" value="ENDOLYTIC PEPTIDOGLYCAN TRANSGLYCOSYLASE RLPA"/>
    <property type="match status" value="1"/>
</dbReference>
<dbReference type="NCBIfam" id="TIGR00413">
    <property type="entry name" value="rlpA"/>
    <property type="match status" value="1"/>
</dbReference>
<dbReference type="SUPFAM" id="SSF50685">
    <property type="entry name" value="Barwin-like endoglucanases"/>
    <property type="match status" value="1"/>
</dbReference>